<reference evidence="7 8" key="1">
    <citation type="submission" date="2020-02" db="EMBL/GenBank/DDBJ databases">
        <authorList>
            <person name="Zheng R.K."/>
            <person name="Sun C.M."/>
        </authorList>
    </citation>
    <scope>NUCLEOTIDE SEQUENCE [LARGE SCALE GENOMIC DNA]</scope>
    <source>
        <strain evidence="8">zrk23</strain>
    </source>
</reference>
<dbReference type="FunFam" id="1.20.1260.100:FF:000001">
    <property type="entry name" value="translocator protein 2"/>
    <property type="match status" value="1"/>
</dbReference>
<keyword evidence="5 6" id="KW-0472">Membrane</keyword>
<dbReference type="PIRSF" id="PIRSF005859">
    <property type="entry name" value="PBR"/>
    <property type="match status" value="1"/>
</dbReference>
<comment type="subcellular location">
    <subcellularLocation>
        <location evidence="1">Membrane</location>
        <topology evidence="1">Multi-pass membrane protein</topology>
    </subcellularLocation>
</comment>
<dbReference type="AlphaFoldDB" id="A0A6G6Y3Z8"/>
<dbReference type="InterPro" id="IPR038330">
    <property type="entry name" value="TspO/MBR-related_sf"/>
</dbReference>
<organism evidence="7 8">
    <name type="scientific">Stakelama tenebrarum</name>
    <dbReference type="NCBI Taxonomy" id="2711215"/>
    <lineage>
        <taxon>Bacteria</taxon>
        <taxon>Pseudomonadati</taxon>
        <taxon>Pseudomonadota</taxon>
        <taxon>Alphaproteobacteria</taxon>
        <taxon>Sphingomonadales</taxon>
        <taxon>Sphingomonadaceae</taxon>
        <taxon>Stakelama</taxon>
    </lineage>
</organism>
<feature type="transmembrane region" description="Helical" evidence="6">
    <location>
        <begin position="141"/>
        <end position="162"/>
    </location>
</feature>
<evidence type="ECO:0000256" key="2">
    <source>
        <dbReference type="ARBA" id="ARBA00007524"/>
    </source>
</evidence>
<feature type="transmembrane region" description="Helical" evidence="6">
    <location>
        <begin position="114"/>
        <end position="134"/>
    </location>
</feature>
<name>A0A6G6Y3Z8_9SPHN</name>
<dbReference type="Pfam" id="PF03073">
    <property type="entry name" value="TspO_MBR"/>
    <property type="match status" value="1"/>
</dbReference>
<sequence length="183" mass="20175">MEIASKGQLRLAYLRWAVVTVPFILLLGFTSARLVPSGSDNLWYSQLAKPAILPDEWVFPAAWTIIYILLGLALAMIINARGSKLRGPALVVFAVQMGVNLLWTPLFFGMHQIFWALVVIGVLIALVLITTILFGRIRVGAALLLLPYLAWLCFAGMLLYQVDQLNPNAESLVPSPSSDQIQL</sequence>
<protein>
    <submittedName>
        <fullName evidence="7">Tryptophan-rich sensory protein</fullName>
    </submittedName>
</protein>
<comment type="similarity">
    <text evidence="2">Belongs to the TspO/BZRP family.</text>
</comment>
<evidence type="ECO:0000313" key="7">
    <source>
        <dbReference type="EMBL" id="QIG79619.1"/>
    </source>
</evidence>
<dbReference type="PANTHER" id="PTHR10057:SF0">
    <property type="entry name" value="TRANSLOCATOR PROTEIN"/>
    <property type="match status" value="1"/>
</dbReference>
<gene>
    <name evidence="7" type="ORF">G5C33_07320</name>
</gene>
<dbReference type="CDD" id="cd15904">
    <property type="entry name" value="TSPO_MBR"/>
    <property type="match status" value="1"/>
</dbReference>
<keyword evidence="3 6" id="KW-0812">Transmembrane</keyword>
<dbReference type="GO" id="GO:0033013">
    <property type="term" value="P:tetrapyrrole metabolic process"/>
    <property type="evidence" value="ECO:0007669"/>
    <property type="project" value="UniProtKB-ARBA"/>
</dbReference>
<evidence type="ECO:0000256" key="6">
    <source>
        <dbReference type="SAM" id="Phobius"/>
    </source>
</evidence>
<evidence type="ECO:0000313" key="8">
    <source>
        <dbReference type="Proteomes" id="UP000501568"/>
    </source>
</evidence>
<dbReference type="Gene3D" id="1.20.1260.100">
    <property type="entry name" value="TspO/MBR protein"/>
    <property type="match status" value="1"/>
</dbReference>
<dbReference type="Proteomes" id="UP000501568">
    <property type="component" value="Chromosome"/>
</dbReference>
<evidence type="ECO:0000256" key="4">
    <source>
        <dbReference type="ARBA" id="ARBA00022989"/>
    </source>
</evidence>
<evidence type="ECO:0000256" key="1">
    <source>
        <dbReference type="ARBA" id="ARBA00004141"/>
    </source>
</evidence>
<dbReference type="KEGG" id="spzr:G5C33_07320"/>
<keyword evidence="4 6" id="KW-1133">Transmembrane helix</keyword>
<feature type="transmembrane region" description="Helical" evidence="6">
    <location>
        <begin position="90"/>
        <end position="108"/>
    </location>
</feature>
<feature type="transmembrane region" description="Helical" evidence="6">
    <location>
        <begin position="57"/>
        <end position="78"/>
    </location>
</feature>
<dbReference type="PANTHER" id="PTHR10057">
    <property type="entry name" value="PERIPHERAL-TYPE BENZODIAZEPINE RECEPTOR"/>
    <property type="match status" value="1"/>
</dbReference>
<evidence type="ECO:0000256" key="5">
    <source>
        <dbReference type="ARBA" id="ARBA00023136"/>
    </source>
</evidence>
<keyword evidence="8" id="KW-1185">Reference proteome</keyword>
<proteinExistence type="inferred from homology"/>
<dbReference type="EMBL" id="CP049109">
    <property type="protein sequence ID" value="QIG79619.1"/>
    <property type="molecule type" value="Genomic_DNA"/>
</dbReference>
<evidence type="ECO:0000256" key="3">
    <source>
        <dbReference type="ARBA" id="ARBA00022692"/>
    </source>
</evidence>
<dbReference type="RefSeq" id="WP_165326619.1">
    <property type="nucleotide sequence ID" value="NZ_CP049109.1"/>
</dbReference>
<accession>A0A6G6Y3Z8</accession>
<dbReference type="InterPro" id="IPR004307">
    <property type="entry name" value="TspO_MBR"/>
</dbReference>
<feature type="transmembrane region" description="Helical" evidence="6">
    <location>
        <begin position="12"/>
        <end position="35"/>
    </location>
</feature>
<dbReference type="GO" id="GO:0016020">
    <property type="term" value="C:membrane"/>
    <property type="evidence" value="ECO:0007669"/>
    <property type="project" value="UniProtKB-SubCell"/>
</dbReference>